<evidence type="ECO:0000313" key="3">
    <source>
        <dbReference type="EMBL" id="GFR80415.1"/>
    </source>
</evidence>
<keyword evidence="4" id="KW-1185">Reference proteome</keyword>
<feature type="coiled-coil region" evidence="1">
    <location>
        <begin position="224"/>
        <end position="289"/>
    </location>
</feature>
<evidence type="ECO:0000256" key="2">
    <source>
        <dbReference type="SAM" id="MobiDB-lite"/>
    </source>
</evidence>
<reference evidence="3 4" key="1">
    <citation type="journal article" date="2021" name="Elife">
        <title>Chloroplast acquisition without the gene transfer in kleptoplastic sea slugs, Plakobranchus ocellatus.</title>
        <authorList>
            <person name="Maeda T."/>
            <person name="Takahashi S."/>
            <person name="Yoshida T."/>
            <person name="Shimamura S."/>
            <person name="Takaki Y."/>
            <person name="Nagai Y."/>
            <person name="Toyoda A."/>
            <person name="Suzuki Y."/>
            <person name="Arimoto A."/>
            <person name="Ishii H."/>
            <person name="Satoh N."/>
            <person name="Nishiyama T."/>
            <person name="Hasebe M."/>
            <person name="Maruyama T."/>
            <person name="Minagawa J."/>
            <person name="Obokata J."/>
            <person name="Shigenobu S."/>
        </authorList>
    </citation>
    <scope>NUCLEOTIDE SEQUENCE [LARGE SCALE GENOMIC DNA]</scope>
</reference>
<protein>
    <submittedName>
        <fullName evidence="3">Uncharacterized protein</fullName>
    </submittedName>
</protein>
<organism evidence="3 4">
    <name type="scientific">Elysia marginata</name>
    <dbReference type="NCBI Taxonomy" id="1093978"/>
    <lineage>
        <taxon>Eukaryota</taxon>
        <taxon>Metazoa</taxon>
        <taxon>Spiralia</taxon>
        <taxon>Lophotrochozoa</taxon>
        <taxon>Mollusca</taxon>
        <taxon>Gastropoda</taxon>
        <taxon>Heterobranchia</taxon>
        <taxon>Euthyneura</taxon>
        <taxon>Panpulmonata</taxon>
        <taxon>Sacoglossa</taxon>
        <taxon>Placobranchoidea</taxon>
        <taxon>Plakobranchidae</taxon>
        <taxon>Elysia</taxon>
    </lineage>
</organism>
<dbReference type="AlphaFoldDB" id="A0AAV4G5R2"/>
<keyword evidence="1" id="KW-0175">Coiled coil</keyword>
<evidence type="ECO:0000313" key="4">
    <source>
        <dbReference type="Proteomes" id="UP000762676"/>
    </source>
</evidence>
<proteinExistence type="predicted"/>
<sequence>MPPDPPSSATAFGGRIGRSPEKILDFHQFPVEALRLQDHNDELLAQIEEMRQAQQVAKKALAPSTNRAQPSRIPVSSRRLSISSVEDEDAGSAVSSARRDKSGTGLNKRQRLAWSTPSLNTDYVEGPSLSKELIQRQTEEALEKDRKVQEAKFKAGLEAMKQRYEDETSKLLQNFEHEKEWLTTEQKIKEETALAEQARDLHTASAQQRQKLAEAHEAFVAQLQQRHHQEVLDLQNRLKETESNMEGNENLAHLVQSLEAQLAASRNELDHLDSQKSQLEVQLRQQEVSLRAEFDGERQNLAERFSRELEQRQISHKHQMDQLFARVRGDQSTGISCLQG</sequence>
<evidence type="ECO:0000256" key="1">
    <source>
        <dbReference type="SAM" id="Coils"/>
    </source>
</evidence>
<dbReference type="EMBL" id="BMAT01011852">
    <property type="protein sequence ID" value="GFR80415.1"/>
    <property type="molecule type" value="Genomic_DNA"/>
</dbReference>
<feature type="region of interest" description="Disordered" evidence="2">
    <location>
        <begin position="56"/>
        <end position="112"/>
    </location>
</feature>
<name>A0AAV4G5R2_9GAST</name>
<comment type="caution">
    <text evidence="3">The sequence shown here is derived from an EMBL/GenBank/DDBJ whole genome shotgun (WGS) entry which is preliminary data.</text>
</comment>
<gene>
    <name evidence="3" type="ORF">ElyMa_005897800</name>
</gene>
<dbReference type="Proteomes" id="UP000762676">
    <property type="component" value="Unassembled WGS sequence"/>
</dbReference>
<accession>A0AAV4G5R2</accession>